<name>A0A926HID3_9FIRM</name>
<dbReference type="Pfam" id="PF00881">
    <property type="entry name" value="Nitroreductase"/>
    <property type="match status" value="2"/>
</dbReference>
<dbReference type="GO" id="GO:0016491">
    <property type="term" value="F:oxidoreductase activity"/>
    <property type="evidence" value="ECO:0007669"/>
    <property type="project" value="UniProtKB-KW"/>
</dbReference>
<proteinExistence type="inferred from homology"/>
<dbReference type="Proteomes" id="UP000654279">
    <property type="component" value="Unassembled WGS sequence"/>
</dbReference>
<keyword evidence="3" id="KW-0285">Flavoprotein</keyword>
<evidence type="ECO:0000313" key="7">
    <source>
        <dbReference type="EMBL" id="MBC8528662.1"/>
    </source>
</evidence>
<evidence type="ECO:0000256" key="5">
    <source>
        <dbReference type="ARBA" id="ARBA00023002"/>
    </source>
</evidence>
<comment type="cofactor">
    <cofactor evidence="1">
        <name>FMN</name>
        <dbReference type="ChEBI" id="CHEBI:58210"/>
    </cofactor>
</comment>
<keyword evidence="4" id="KW-0288">FMN</keyword>
<evidence type="ECO:0000313" key="8">
    <source>
        <dbReference type="Proteomes" id="UP000654279"/>
    </source>
</evidence>
<dbReference type="PANTHER" id="PTHR43673">
    <property type="entry name" value="NAD(P)H NITROREDUCTASE YDGI-RELATED"/>
    <property type="match status" value="1"/>
</dbReference>
<dbReference type="RefSeq" id="WP_249284639.1">
    <property type="nucleotide sequence ID" value="NZ_JACRSO010000001.1"/>
</dbReference>
<feature type="domain" description="Nitroreductase" evidence="6">
    <location>
        <begin position="10"/>
        <end position="61"/>
    </location>
</feature>
<evidence type="ECO:0000256" key="1">
    <source>
        <dbReference type="ARBA" id="ARBA00001917"/>
    </source>
</evidence>
<evidence type="ECO:0000259" key="6">
    <source>
        <dbReference type="Pfam" id="PF00881"/>
    </source>
</evidence>
<evidence type="ECO:0000256" key="4">
    <source>
        <dbReference type="ARBA" id="ARBA00022643"/>
    </source>
</evidence>
<dbReference type="SUPFAM" id="SSF55469">
    <property type="entry name" value="FMN-dependent nitroreductase-like"/>
    <property type="match status" value="1"/>
</dbReference>
<feature type="domain" description="Nitroreductase" evidence="6">
    <location>
        <begin position="73"/>
        <end position="148"/>
    </location>
</feature>
<dbReference type="PANTHER" id="PTHR43673:SF2">
    <property type="entry name" value="NITROREDUCTASE"/>
    <property type="match status" value="1"/>
</dbReference>
<dbReference type="EMBL" id="JACRSO010000001">
    <property type="protein sequence ID" value="MBC8528662.1"/>
    <property type="molecule type" value="Genomic_DNA"/>
</dbReference>
<dbReference type="CDD" id="cd02150">
    <property type="entry name" value="nitroreductase"/>
    <property type="match status" value="1"/>
</dbReference>
<accession>A0A926HID3</accession>
<evidence type="ECO:0000256" key="2">
    <source>
        <dbReference type="ARBA" id="ARBA00007118"/>
    </source>
</evidence>
<protein>
    <submittedName>
        <fullName evidence="7">Nitroreductase family protein</fullName>
    </submittedName>
</protein>
<keyword evidence="5" id="KW-0560">Oxidoreductase</keyword>
<gene>
    <name evidence="7" type="ORF">H8699_04320</name>
</gene>
<sequence length="170" mass="18835">MNQALENLYARRSIRKFTDKPVTDEQLHQLLKAAMCAPTAANTQCWHFVLMRDPAAREAIVKVHPNGRPLLDADLGIVILADLDREKAPGYFPGDCGAAAQNILLAAQAQGLGAVWLGIYPMQERVEALSQILKVPKNIVPFCIIAVGNPAESRQPNDRYLADRVHEEVW</sequence>
<organism evidence="7 8">
    <name type="scientific">Luoshenia tenuis</name>
    <dbReference type="NCBI Taxonomy" id="2763654"/>
    <lineage>
        <taxon>Bacteria</taxon>
        <taxon>Bacillati</taxon>
        <taxon>Bacillota</taxon>
        <taxon>Clostridia</taxon>
        <taxon>Christensenellales</taxon>
        <taxon>Christensenellaceae</taxon>
        <taxon>Luoshenia</taxon>
    </lineage>
</organism>
<dbReference type="Gene3D" id="3.40.109.10">
    <property type="entry name" value="NADH Oxidase"/>
    <property type="match status" value="1"/>
</dbReference>
<comment type="caution">
    <text evidence="7">The sequence shown here is derived from an EMBL/GenBank/DDBJ whole genome shotgun (WGS) entry which is preliminary data.</text>
</comment>
<reference evidence="7" key="1">
    <citation type="submission" date="2020-08" db="EMBL/GenBank/DDBJ databases">
        <title>Genome public.</title>
        <authorList>
            <person name="Liu C."/>
            <person name="Sun Q."/>
        </authorList>
    </citation>
    <scope>NUCLEOTIDE SEQUENCE</scope>
    <source>
        <strain evidence="7">NSJ-44</strain>
    </source>
</reference>
<keyword evidence="8" id="KW-1185">Reference proteome</keyword>
<evidence type="ECO:0000256" key="3">
    <source>
        <dbReference type="ARBA" id="ARBA00022630"/>
    </source>
</evidence>
<dbReference type="InterPro" id="IPR000415">
    <property type="entry name" value="Nitroreductase-like"/>
</dbReference>
<dbReference type="InterPro" id="IPR029479">
    <property type="entry name" value="Nitroreductase"/>
</dbReference>
<dbReference type="AlphaFoldDB" id="A0A926HID3"/>
<comment type="similarity">
    <text evidence="2">Belongs to the nitroreductase family.</text>
</comment>